<dbReference type="GO" id="GO:0005628">
    <property type="term" value="C:prospore membrane"/>
    <property type="evidence" value="ECO:0007669"/>
    <property type="project" value="TreeGrafter"/>
</dbReference>
<gene>
    <name evidence="6" type="ORF">ALECFALPRED_000661</name>
</gene>
<evidence type="ECO:0000256" key="2">
    <source>
        <dbReference type="ARBA" id="ARBA00022692"/>
    </source>
</evidence>
<dbReference type="GO" id="GO:0005619">
    <property type="term" value="C:ascospore wall"/>
    <property type="evidence" value="ECO:0007669"/>
    <property type="project" value="TreeGrafter"/>
</dbReference>
<dbReference type="PANTHER" id="PTHR34292">
    <property type="entry name" value="OUTER SPORE WALL PROTEIN LDS1"/>
    <property type="match status" value="1"/>
</dbReference>
<evidence type="ECO:0000313" key="6">
    <source>
        <dbReference type="EMBL" id="CAF9918374.1"/>
    </source>
</evidence>
<reference evidence="6" key="1">
    <citation type="submission" date="2021-03" db="EMBL/GenBank/DDBJ databases">
        <authorList>
            <person name="Tagirdzhanova G."/>
        </authorList>
    </citation>
    <scope>NUCLEOTIDE SEQUENCE</scope>
</reference>
<dbReference type="OrthoDB" id="2107885at2759"/>
<feature type="transmembrane region" description="Helical" evidence="5">
    <location>
        <begin position="50"/>
        <end position="71"/>
    </location>
</feature>
<sequence length="281" mass="31915">MTEPSKRSTVLRVITSTARAVSHASWLYPFKGIYYFCAHPFLWPLLRARLLPSALLSLFVLTNLFLWTYLPQVALLAIFHGRLAWLNATFLVLGEGAAIVSLLFEAFFVDETLVDVFDAVLINEGYTDLIATSRMLDSDGRDPVKQLGRPTMSAIYSPFSFRQIAEFITFLPLNLIPVAGTPMFLVLTGYRAGPLQHWRYFKLLDFTKKERNAFTKKRQLRYTWFGTVALLLQLVPVLSMLFLLTTAAGSALWVAQFEGKRRALEARIEDESSERYADDPS</sequence>
<dbReference type="InterPro" id="IPR059112">
    <property type="entry name" value="CysZ/EI24"/>
</dbReference>
<evidence type="ECO:0000313" key="7">
    <source>
        <dbReference type="Proteomes" id="UP000664203"/>
    </source>
</evidence>
<dbReference type="InterPro" id="IPR052786">
    <property type="entry name" value="Spore_wall_assembly"/>
</dbReference>
<keyword evidence="4 5" id="KW-0472">Membrane</keyword>
<keyword evidence="7" id="KW-1185">Reference proteome</keyword>
<keyword evidence="2 5" id="KW-0812">Transmembrane</keyword>
<accession>A0A8H3F7C9</accession>
<comment type="caution">
    <text evidence="6">The sequence shown here is derived from an EMBL/GenBank/DDBJ whole genome shotgun (WGS) entry which is preliminary data.</text>
</comment>
<evidence type="ECO:0000256" key="1">
    <source>
        <dbReference type="ARBA" id="ARBA00004141"/>
    </source>
</evidence>
<dbReference type="Proteomes" id="UP000664203">
    <property type="component" value="Unassembled WGS sequence"/>
</dbReference>
<feature type="transmembrane region" description="Helical" evidence="5">
    <location>
        <begin position="222"/>
        <end position="244"/>
    </location>
</feature>
<protein>
    <submittedName>
        <fullName evidence="6">Uncharacterized protein</fullName>
    </submittedName>
</protein>
<dbReference type="EMBL" id="CAJPDR010000111">
    <property type="protein sequence ID" value="CAF9918374.1"/>
    <property type="molecule type" value="Genomic_DNA"/>
</dbReference>
<feature type="transmembrane region" description="Helical" evidence="5">
    <location>
        <begin position="83"/>
        <end position="104"/>
    </location>
</feature>
<dbReference type="Pfam" id="PF07264">
    <property type="entry name" value="EI24"/>
    <property type="match status" value="1"/>
</dbReference>
<comment type="subcellular location">
    <subcellularLocation>
        <location evidence="1">Membrane</location>
        <topology evidence="1">Multi-pass membrane protein</topology>
    </subcellularLocation>
</comment>
<feature type="transmembrane region" description="Helical" evidence="5">
    <location>
        <begin position="167"/>
        <end position="190"/>
    </location>
</feature>
<evidence type="ECO:0000256" key="4">
    <source>
        <dbReference type="ARBA" id="ARBA00023136"/>
    </source>
</evidence>
<name>A0A8H3F7C9_9LECA</name>
<keyword evidence="3 5" id="KW-1133">Transmembrane helix</keyword>
<organism evidence="6 7">
    <name type="scientific">Alectoria fallacina</name>
    <dbReference type="NCBI Taxonomy" id="1903189"/>
    <lineage>
        <taxon>Eukaryota</taxon>
        <taxon>Fungi</taxon>
        <taxon>Dikarya</taxon>
        <taxon>Ascomycota</taxon>
        <taxon>Pezizomycotina</taxon>
        <taxon>Lecanoromycetes</taxon>
        <taxon>OSLEUM clade</taxon>
        <taxon>Lecanoromycetidae</taxon>
        <taxon>Lecanorales</taxon>
        <taxon>Lecanorineae</taxon>
        <taxon>Parmeliaceae</taxon>
        <taxon>Alectoria</taxon>
    </lineage>
</organism>
<dbReference type="PANTHER" id="PTHR34292:SF1">
    <property type="entry name" value="OUTER SPORE WALL PROTEIN RRT8"/>
    <property type="match status" value="1"/>
</dbReference>
<evidence type="ECO:0000256" key="5">
    <source>
        <dbReference type="SAM" id="Phobius"/>
    </source>
</evidence>
<dbReference type="GO" id="GO:0005811">
    <property type="term" value="C:lipid droplet"/>
    <property type="evidence" value="ECO:0007669"/>
    <property type="project" value="TreeGrafter"/>
</dbReference>
<proteinExistence type="predicted"/>
<dbReference type="AlphaFoldDB" id="A0A8H3F7C9"/>
<evidence type="ECO:0000256" key="3">
    <source>
        <dbReference type="ARBA" id="ARBA00022989"/>
    </source>
</evidence>